<name>A0A086JT90_TOXGO</name>
<protein>
    <submittedName>
        <fullName evidence="1">Uncharacterized protein</fullName>
    </submittedName>
</protein>
<accession>A0A086JT90</accession>
<dbReference type="EMBL" id="AHZU02001174">
    <property type="protein sequence ID" value="KFG35358.1"/>
    <property type="molecule type" value="Genomic_DNA"/>
</dbReference>
<evidence type="ECO:0000313" key="2">
    <source>
        <dbReference type="Proteomes" id="UP000028837"/>
    </source>
</evidence>
<dbReference type="AlphaFoldDB" id="A0A086JT90"/>
<dbReference type="Proteomes" id="UP000028837">
    <property type="component" value="Unassembled WGS sequence"/>
</dbReference>
<reference evidence="1 2" key="1">
    <citation type="submission" date="2014-02" db="EMBL/GenBank/DDBJ databases">
        <authorList>
            <person name="Sibley D."/>
            <person name="Venepally P."/>
            <person name="Karamycheva S."/>
            <person name="Hadjithomas M."/>
            <person name="Khan A."/>
            <person name="Brunk B."/>
            <person name="Roos D."/>
            <person name="Caler E."/>
            <person name="Lorenzi H."/>
        </authorList>
    </citation>
    <scope>NUCLEOTIDE SEQUENCE [LARGE SCALE GENOMIC DNA]</scope>
    <source>
        <strain evidence="1 2">GAB2-2007-GAL-DOM2</strain>
    </source>
</reference>
<dbReference type="OrthoDB" id="10311706at2759"/>
<comment type="caution">
    <text evidence="1">The sequence shown here is derived from an EMBL/GenBank/DDBJ whole genome shotgun (WGS) entry which is preliminary data.</text>
</comment>
<dbReference type="VEuPathDB" id="ToxoDB:TGDOM2_254915"/>
<proteinExistence type="predicted"/>
<evidence type="ECO:0000313" key="1">
    <source>
        <dbReference type="EMBL" id="KFG35358.1"/>
    </source>
</evidence>
<sequence>MEKSSGFSRPCQGEVNMCFNQPGGDSDSQYGTTCHGAQIMLRHLTELDGLVFSNGKSLHQKAKAVVCGKRLGDWPRILVPRERGASLSAIFCTLVSDSVAATTETALFPATHPRTRHCGFLQHSSNEKPVRPSTLAAWTLIPAVGGQNALRVYMSCQGNECVMTVLPCLCSLGRIRLSFLLLLVSESYCLWQTVPFLLAAGTFV</sequence>
<organism evidence="1 2">
    <name type="scientific">Toxoplasma gondii GAB2-2007-GAL-DOM2</name>
    <dbReference type="NCBI Taxonomy" id="1130820"/>
    <lineage>
        <taxon>Eukaryota</taxon>
        <taxon>Sar</taxon>
        <taxon>Alveolata</taxon>
        <taxon>Apicomplexa</taxon>
        <taxon>Conoidasida</taxon>
        <taxon>Coccidia</taxon>
        <taxon>Eucoccidiorida</taxon>
        <taxon>Eimeriorina</taxon>
        <taxon>Sarcocystidae</taxon>
        <taxon>Toxoplasma</taxon>
    </lineage>
</organism>
<gene>
    <name evidence="1" type="ORF">TGDOM2_254915</name>
</gene>